<evidence type="ECO:0000313" key="15">
    <source>
        <dbReference type="Proteomes" id="UP001056937"/>
    </source>
</evidence>
<evidence type="ECO:0000256" key="3">
    <source>
        <dbReference type="ARBA" id="ARBA00022448"/>
    </source>
</evidence>
<keyword evidence="8 13" id="KW-1133">Transmembrane helix</keyword>
<keyword evidence="5 13" id="KW-0812">Transmembrane</keyword>
<evidence type="ECO:0000256" key="12">
    <source>
        <dbReference type="ARBA" id="ARBA00034430"/>
    </source>
</evidence>
<comment type="similarity">
    <text evidence="2">Belongs to the TMEM175 family.</text>
</comment>
<evidence type="ECO:0000256" key="2">
    <source>
        <dbReference type="ARBA" id="ARBA00006920"/>
    </source>
</evidence>
<sequence length="202" mass="22025">MSDQPATRRRAGMGTARLEAFTDGVVAIIITIMVLELKVPSGGDLRDLAGSAPVLFAYALSFVNVGLYWNNHHHMLHATDRIDGRVLWANLFLLFWLSLVPFVIRWQDDTGFAPGATAAYGIVLGLAAVGYQMTERAIVACNGPQSAVARAVGRDWKGRGSIAIYAAAVPLSYVSRRIAIALYVAVVAIWLVPDRRIARQFE</sequence>
<keyword evidence="15" id="KW-1185">Reference proteome</keyword>
<feature type="transmembrane region" description="Helical" evidence="13">
    <location>
        <begin position="51"/>
        <end position="70"/>
    </location>
</feature>
<evidence type="ECO:0000256" key="9">
    <source>
        <dbReference type="ARBA" id="ARBA00023065"/>
    </source>
</evidence>
<keyword evidence="3" id="KW-0813">Transport</keyword>
<dbReference type="InterPro" id="IPR010617">
    <property type="entry name" value="TMEM175-like"/>
</dbReference>
<keyword evidence="6" id="KW-0631">Potassium channel</keyword>
<evidence type="ECO:0000256" key="13">
    <source>
        <dbReference type="SAM" id="Phobius"/>
    </source>
</evidence>
<organism evidence="14 15">
    <name type="scientific">Sphingomonas morindae</name>
    <dbReference type="NCBI Taxonomy" id="1541170"/>
    <lineage>
        <taxon>Bacteria</taxon>
        <taxon>Pseudomonadati</taxon>
        <taxon>Pseudomonadota</taxon>
        <taxon>Alphaproteobacteria</taxon>
        <taxon>Sphingomonadales</taxon>
        <taxon>Sphingomonadaceae</taxon>
        <taxon>Sphingomonas</taxon>
    </lineage>
</organism>
<evidence type="ECO:0000256" key="5">
    <source>
        <dbReference type="ARBA" id="ARBA00022692"/>
    </source>
</evidence>
<dbReference type="EMBL" id="CP084930">
    <property type="protein sequence ID" value="USI72866.1"/>
    <property type="molecule type" value="Genomic_DNA"/>
</dbReference>
<evidence type="ECO:0000256" key="1">
    <source>
        <dbReference type="ARBA" id="ARBA00004141"/>
    </source>
</evidence>
<dbReference type="RefSeq" id="WP_252166676.1">
    <property type="nucleotide sequence ID" value="NZ_CP084930.1"/>
</dbReference>
<evidence type="ECO:0000313" key="14">
    <source>
        <dbReference type="EMBL" id="USI72866.1"/>
    </source>
</evidence>
<name>A0ABY4X7K0_9SPHN</name>
<gene>
    <name evidence="14" type="ORF">LHA26_16620</name>
</gene>
<keyword evidence="7" id="KW-0630">Potassium</keyword>
<evidence type="ECO:0000256" key="7">
    <source>
        <dbReference type="ARBA" id="ARBA00022958"/>
    </source>
</evidence>
<comment type="subcellular location">
    <subcellularLocation>
        <location evidence="1">Membrane</location>
        <topology evidence="1">Multi-pass membrane protein</topology>
    </subcellularLocation>
</comment>
<feature type="transmembrane region" description="Helical" evidence="13">
    <location>
        <begin position="20"/>
        <end position="39"/>
    </location>
</feature>
<feature type="transmembrane region" description="Helical" evidence="13">
    <location>
        <begin position="82"/>
        <end position="104"/>
    </location>
</feature>
<proteinExistence type="inferred from homology"/>
<accession>A0ABY4X7K0</accession>
<evidence type="ECO:0000256" key="6">
    <source>
        <dbReference type="ARBA" id="ARBA00022826"/>
    </source>
</evidence>
<feature type="transmembrane region" description="Helical" evidence="13">
    <location>
        <begin position="174"/>
        <end position="192"/>
    </location>
</feature>
<evidence type="ECO:0000256" key="10">
    <source>
        <dbReference type="ARBA" id="ARBA00023136"/>
    </source>
</evidence>
<dbReference type="Proteomes" id="UP001056937">
    <property type="component" value="Chromosome 1"/>
</dbReference>
<keyword evidence="4" id="KW-0633">Potassium transport</keyword>
<evidence type="ECO:0000256" key="11">
    <source>
        <dbReference type="ARBA" id="ARBA00023303"/>
    </source>
</evidence>
<keyword evidence="10 13" id="KW-0472">Membrane</keyword>
<protein>
    <submittedName>
        <fullName evidence="14">TMEM175 family protein</fullName>
    </submittedName>
</protein>
<reference evidence="14" key="1">
    <citation type="journal article" date="2022" name="Toxins">
        <title>Genomic Analysis of Sphingopyxis sp. USTB-05 for Biodegrading Cyanobacterial Hepatotoxins.</title>
        <authorList>
            <person name="Liu C."/>
            <person name="Xu Q."/>
            <person name="Zhao Z."/>
            <person name="Zhang H."/>
            <person name="Liu X."/>
            <person name="Yin C."/>
            <person name="Liu Y."/>
            <person name="Yan H."/>
        </authorList>
    </citation>
    <scope>NUCLEOTIDE SEQUENCE</scope>
    <source>
        <strain evidence="14">NBD5</strain>
    </source>
</reference>
<evidence type="ECO:0000256" key="4">
    <source>
        <dbReference type="ARBA" id="ARBA00022538"/>
    </source>
</evidence>
<keyword evidence="9" id="KW-0406">Ion transport</keyword>
<evidence type="ECO:0000256" key="8">
    <source>
        <dbReference type="ARBA" id="ARBA00022989"/>
    </source>
</evidence>
<dbReference type="Pfam" id="PF06736">
    <property type="entry name" value="TMEM175"/>
    <property type="match status" value="1"/>
</dbReference>
<keyword evidence="11" id="KW-0407">Ion channel</keyword>
<comment type="catalytic activity">
    <reaction evidence="12">
        <text>K(+)(in) = K(+)(out)</text>
        <dbReference type="Rhea" id="RHEA:29463"/>
        <dbReference type="ChEBI" id="CHEBI:29103"/>
    </reaction>
</comment>